<keyword evidence="5 13" id="KW-0808">Transferase</keyword>
<dbReference type="GO" id="GO:0006655">
    <property type="term" value="P:phosphatidylglycerol biosynthetic process"/>
    <property type="evidence" value="ECO:0007669"/>
    <property type="project" value="UniProtKB-UniPathway"/>
</dbReference>
<dbReference type="InterPro" id="IPR048254">
    <property type="entry name" value="CDP_ALCOHOL_P_TRANSF_CS"/>
</dbReference>
<protein>
    <recommendedName>
        <fullName evidence="12">CDP-diacylglycerol--glycerol-3-phosphate 3-phosphatidyltransferase</fullName>
        <ecNumber evidence="12">2.7.8.5</ecNumber>
    </recommendedName>
</protein>
<evidence type="ECO:0000256" key="13">
    <source>
        <dbReference type="RuleBase" id="RU003750"/>
    </source>
</evidence>
<dbReference type="GO" id="GO:0016020">
    <property type="term" value="C:membrane"/>
    <property type="evidence" value="ECO:0007669"/>
    <property type="project" value="UniProtKB-SubCell"/>
</dbReference>
<keyword evidence="6 14" id="KW-0812">Transmembrane</keyword>
<dbReference type="EMBL" id="FQYT01000018">
    <property type="protein sequence ID" value="SHJ33097.1"/>
    <property type="molecule type" value="Genomic_DNA"/>
</dbReference>
<dbReference type="Pfam" id="PF01066">
    <property type="entry name" value="CDP-OH_P_transf"/>
    <property type="match status" value="1"/>
</dbReference>
<dbReference type="GO" id="GO:0008444">
    <property type="term" value="F:CDP-diacylglycerol-glycerol-3-phosphate 3-phosphatidyltransferase activity"/>
    <property type="evidence" value="ECO:0007669"/>
    <property type="project" value="UniProtKB-UniRule"/>
</dbReference>
<evidence type="ECO:0000256" key="11">
    <source>
        <dbReference type="ARBA" id="ARBA00023264"/>
    </source>
</evidence>
<dbReference type="NCBIfam" id="TIGR00560">
    <property type="entry name" value="pgsA"/>
    <property type="match status" value="1"/>
</dbReference>
<feature type="transmembrane region" description="Helical" evidence="14">
    <location>
        <begin position="68"/>
        <end position="86"/>
    </location>
</feature>
<evidence type="ECO:0000256" key="14">
    <source>
        <dbReference type="SAM" id="Phobius"/>
    </source>
</evidence>
<evidence type="ECO:0000256" key="8">
    <source>
        <dbReference type="ARBA" id="ARBA00023098"/>
    </source>
</evidence>
<organism evidence="15 16">
    <name type="scientific">Parasporobacterium paucivorans DSM 15970</name>
    <dbReference type="NCBI Taxonomy" id="1122934"/>
    <lineage>
        <taxon>Bacteria</taxon>
        <taxon>Bacillati</taxon>
        <taxon>Bacillota</taxon>
        <taxon>Clostridia</taxon>
        <taxon>Lachnospirales</taxon>
        <taxon>Lachnospiraceae</taxon>
        <taxon>Parasporobacterium</taxon>
    </lineage>
</organism>
<feature type="transmembrane region" description="Helical" evidence="14">
    <location>
        <begin position="30"/>
        <end position="47"/>
    </location>
</feature>
<evidence type="ECO:0000313" key="16">
    <source>
        <dbReference type="Proteomes" id="UP000184342"/>
    </source>
</evidence>
<dbReference type="PANTHER" id="PTHR14269">
    <property type="entry name" value="CDP-DIACYLGLYCEROL--GLYCEROL-3-PHOSPHATE 3-PHOSPHATIDYLTRANSFERASE-RELATED"/>
    <property type="match status" value="1"/>
</dbReference>
<name>A0A1M6IF54_9FIRM</name>
<dbReference type="UniPathway" id="UPA00084">
    <property type="reaction ID" value="UER00503"/>
</dbReference>
<gene>
    <name evidence="15" type="ORF">SAMN02745691_01751</name>
</gene>
<evidence type="ECO:0000256" key="12">
    <source>
        <dbReference type="NCBIfam" id="TIGR00560"/>
    </source>
</evidence>
<dbReference type="InterPro" id="IPR050324">
    <property type="entry name" value="CDP-alcohol_PTase-I"/>
</dbReference>
<dbReference type="PANTHER" id="PTHR14269:SF11">
    <property type="entry name" value="CDP-DIACYLGLYCEROL--GLYCEROL-3-PHOSPHATE 3-PHOSPHATIDYLTRANSFERASE"/>
    <property type="match status" value="1"/>
</dbReference>
<dbReference type="EC" id="2.7.8.5" evidence="12"/>
<dbReference type="RefSeq" id="WP_073994044.1">
    <property type="nucleotide sequence ID" value="NZ_FQYT01000018.1"/>
</dbReference>
<dbReference type="PROSITE" id="PS00379">
    <property type="entry name" value="CDP_ALCOHOL_P_TRANSF"/>
    <property type="match status" value="1"/>
</dbReference>
<dbReference type="InterPro" id="IPR000462">
    <property type="entry name" value="CDP-OH_P_trans"/>
</dbReference>
<evidence type="ECO:0000256" key="2">
    <source>
        <dbReference type="ARBA" id="ARBA00004141"/>
    </source>
</evidence>
<dbReference type="AlphaFoldDB" id="A0A1M6IF54"/>
<dbReference type="InterPro" id="IPR004570">
    <property type="entry name" value="Phosphatidylglycerol_P_synth"/>
</dbReference>
<evidence type="ECO:0000256" key="4">
    <source>
        <dbReference type="ARBA" id="ARBA00022516"/>
    </source>
</evidence>
<keyword evidence="10" id="KW-0594">Phospholipid biosynthesis</keyword>
<dbReference type="InterPro" id="IPR043130">
    <property type="entry name" value="CDP-OH_PTrfase_TM_dom"/>
</dbReference>
<evidence type="ECO:0000256" key="1">
    <source>
        <dbReference type="ARBA" id="ARBA00003973"/>
    </source>
</evidence>
<dbReference type="OrthoDB" id="9796672at2"/>
<keyword evidence="8" id="KW-0443">Lipid metabolism</keyword>
<feature type="transmembrane region" description="Helical" evidence="14">
    <location>
        <begin position="123"/>
        <end position="141"/>
    </location>
</feature>
<keyword evidence="7 14" id="KW-1133">Transmembrane helix</keyword>
<reference evidence="15 16" key="1">
    <citation type="submission" date="2016-11" db="EMBL/GenBank/DDBJ databases">
        <authorList>
            <person name="Jaros S."/>
            <person name="Januszkiewicz K."/>
            <person name="Wedrychowicz H."/>
        </authorList>
    </citation>
    <scope>NUCLEOTIDE SEQUENCE [LARGE SCALE GENOMIC DNA]</scope>
    <source>
        <strain evidence="15 16">DSM 15970</strain>
    </source>
</reference>
<comment type="subcellular location">
    <subcellularLocation>
        <location evidence="2">Membrane</location>
        <topology evidence="2">Multi-pass membrane protein</topology>
    </subcellularLocation>
</comment>
<keyword evidence="4" id="KW-0444">Lipid biosynthesis</keyword>
<feature type="transmembrane region" description="Helical" evidence="14">
    <location>
        <begin position="147"/>
        <end position="165"/>
    </location>
</feature>
<feature type="transmembrane region" description="Helical" evidence="14">
    <location>
        <begin position="92"/>
        <end position="111"/>
    </location>
</feature>
<evidence type="ECO:0000256" key="9">
    <source>
        <dbReference type="ARBA" id="ARBA00023136"/>
    </source>
</evidence>
<keyword evidence="9 14" id="KW-0472">Membrane</keyword>
<comment type="function">
    <text evidence="1">This protein catalyzes the committed step to the synthesis of the acidic phospholipids.</text>
</comment>
<evidence type="ECO:0000313" key="15">
    <source>
        <dbReference type="EMBL" id="SHJ33097.1"/>
    </source>
</evidence>
<feature type="transmembrane region" description="Helical" evidence="14">
    <location>
        <begin position="7"/>
        <end position="24"/>
    </location>
</feature>
<dbReference type="Gene3D" id="1.20.120.1760">
    <property type="match status" value="1"/>
</dbReference>
<evidence type="ECO:0000256" key="7">
    <source>
        <dbReference type="ARBA" id="ARBA00022989"/>
    </source>
</evidence>
<accession>A0A1M6IF54</accession>
<evidence type="ECO:0000256" key="5">
    <source>
        <dbReference type="ARBA" id="ARBA00022679"/>
    </source>
</evidence>
<dbReference type="PIRSF" id="PIRSF000847">
    <property type="entry name" value="Phos_ph_gly_syn"/>
    <property type="match status" value="1"/>
</dbReference>
<comment type="similarity">
    <text evidence="3 13">Belongs to the CDP-alcohol phosphatidyltransferase class-I family.</text>
</comment>
<sequence length="181" mass="19990">MKYVPNAITLMRLVLIPIFAYVYLSEYENAPVYAVGIFLLAGFTDLLDGYLARKYNVVSIVGIVLDPLADKLMLLTALLCFVYKGIIPLPALIIMLVLEGALIVGGIYLYMHKTRDVVPAGKTGKAATVFFTVVVVLLILIPNHLFTQVLLWVALALKVISFTYYTKEFINGSIAAKKKNS</sequence>
<proteinExistence type="inferred from homology"/>
<evidence type="ECO:0000256" key="10">
    <source>
        <dbReference type="ARBA" id="ARBA00023209"/>
    </source>
</evidence>
<dbReference type="STRING" id="1122934.SAMN02745691_01751"/>
<evidence type="ECO:0000256" key="6">
    <source>
        <dbReference type="ARBA" id="ARBA00022692"/>
    </source>
</evidence>
<dbReference type="Proteomes" id="UP000184342">
    <property type="component" value="Unassembled WGS sequence"/>
</dbReference>
<evidence type="ECO:0000256" key="3">
    <source>
        <dbReference type="ARBA" id="ARBA00010441"/>
    </source>
</evidence>
<keyword evidence="11" id="KW-1208">Phospholipid metabolism</keyword>
<keyword evidence="16" id="KW-1185">Reference proteome</keyword>